<evidence type="ECO:0000313" key="3">
    <source>
        <dbReference type="Proteomes" id="UP000290189"/>
    </source>
</evidence>
<reference evidence="2 3" key="1">
    <citation type="submission" date="2018-03" db="EMBL/GenBank/DDBJ databases">
        <authorList>
            <person name="Fogelqvist J."/>
        </authorList>
    </citation>
    <scope>NUCLEOTIDE SEQUENCE [LARGE SCALE GENOMIC DNA]</scope>
</reference>
<dbReference type="EMBL" id="OVEO01000009">
    <property type="protein sequence ID" value="SPQ98285.1"/>
    <property type="molecule type" value="Genomic_DNA"/>
</dbReference>
<dbReference type="Proteomes" id="UP000290189">
    <property type="component" value="Unassembled WGS sequence"/>
</dbReference>
<keyword evidence="2" id="KW-0496">Mitochondrion</keyword>
<protein>
    <submittedName>
        <fullName evidence="2">Uncharacterized protein</fullName>
    </submittedName>
</protein>
<accession>A0A3P3YDM0</accession>
<gene>
    <name evidence="2" type="ORF">PLBR_LOCUS5500</name>
</gene>
<organism evidence="2 3">
    <name type="scientific">Plasmodiophora brassicae</name>
    <name type="common">Clubroot disease agent</name>
    <dbReference type="NCBI Taxonomy" id="37360"/>
    <lineage>
        <taxon>Eukaryota</taxon>
        <taxon>Sar</taxon>
        <taxon>Rhizaria</taxon>
        <taxon>Endomyxa</taxon>
        <taxon>Phytomyxea</taxon>
        <taxon>Plasmodiophorida</taxon>
        <taxon>Plasmodiophoridae</taxon>
        <taxon>Plasmodiophora</taxon>
    </lineage>
</organism>
<name>A0A3P3YDM0_PLABS</name>
<keyword evidence="1" id="KW-0175">Coiled coil</keyword>
<sequence>MNDVDRVTAHYEARDRANAAKLKLLCKQYDDHIRQLADELQTARQVAREAQAAEKAATDKNNALETSLQEMQLDCKDKIDAAMAMVAELSNKVAKGAPGGHPDVNAEAATIARLEKDNICLRRDALFHQAECRRLREENDRFKRMEKRSRAAMYGRSKQTG</sequence>
<feature type="coiled-coil region" evidence="1">
    <location>
        <begin position="26"/>
        <end position="74"/>
    </location>
</feature>
<evidence type="ECO:0000313" key="2">
    <source>
        <dbReference type="EMBL" id="SPQ98285.1"/>
    </source>
</evidence>
<evidence type="ECO:0000256" key="1">
    <source>
        <dbReference type="SAM" id="Coils"/>
    </source>
</evidence>
<proteinExistence type="predicted"/>
<dbReference type="AlphaFoldDB" id="A0A3P3YDM0"/>
<geneLocation type="mitochondrion" evidence="2"/>